<keyword evidence="2" id="KW-0479">Metal-binding</keyword>
<evidence type="ECO:0000256" key="4">
    <source>
        <dbReference type="ARBA" id="ARBA00023239"/>
    </source>
</evidence>
<comment type="caution">
    <text evidence="6">The sequence shown here is derived from an EMBL/GenBank/DDBJ whole genome shotgun (WGS) entry which is preliminary data.</text>
</comment>
<evidence type="ECO:0000256" key="3">
    <source>
        <dbReference type="ARBA" id="ARBA00022833"/>
    </source>
</evidence>
<evidence type="ECO:0000259" key="5">
    <source>
        <dbReference type="PROSITE" id="PS51891"/>
    </source>
</evidence>
<dbReference type="Proteomes" id="UP001595713">
    <property type="component" value="Unassembled WGS sequence"/>
</dbReference>
<organism evidence="6 7">
    <name type="scientific">Sphingomonas hylomeconis</name>
    <dbReference type="NCBI Taxonomy" id="1395958"/>
    <lineage>
        <taxon>Bacteria</taxon>
        <taxon>Pseudomonadati</taxon>
        <taxon>Pseudomonadota</taxon>
        <taxon>Alphaproteobacteria</taxon>
        <taxon>Sphingomonadales</taxon>
        <taxon>Sphingomonadaceae</taxon>
        <taxon>Sphingomonas</taxon>
    </lineage>
</organism>
<dbReference type="InterPro" id="IPR006913">
    <property type="entry name" value="CENP-V/GFA"/>
</dbReference>
<evidence type="ECO:0000256" key="2">
    <source>
        <dbReference type="ARBA" id="ARBA00022723"/>
    </source>
</evidence>
<accession>A0ABV7SUC1</accession>
<evidence type="ECO:0000256" key="1">
    <source>
        <dbReference type="ARBA" id="ARBA00005495"/>
    </source>
</evidence>
<feature type="domain" description="CENP-V/GFA" evidence="5">
    <location>
        <begin position="3"/>
        <end position="117"/>
    </location>
</feature>
<dbReference type="Pfam" id="PF04828">
    <property type="entry name" value="GFA"/>
    <property type="match status" value="1"/>
</dbReference>
<keyword evidence="4" id="KW-0456">Lyase</keyword>
<dbReference type="RefSeq" id="WP_261295821.1">
    <property type="nucleotide sequence ID" value="NZ_JANQBK010000019.1"/>
</dbReference>
<keyword evidence="3" id="KW-0862">Zinc</keyword>
<protein>
    <submittedName>
        <fullName evidence="6">GFA family protein</fullName>
    </submittedName>
</protein>
<dbReference type="Gene3D" id="3.90.1590.10">
    <property type="entry name" value="glutathione-dependent formaldehyde- activating enzyme (gfa)"/>
    <property type="match status" value="1"/>
</dbReference>
<gene>
    <name evidence="6" type="ORF">ACFONA_08925</name>
</gene>
<dbReference type="PANTHER" id="PTHR33337:SF40">
    <property type="entry name" value="CENP-V_GFA DOMAIN-CONTAINING PROTEIN-RELATED"/>
    <property type="match status" value="1"/>
</dbReference>
<name>A0ABV7SUC1_9SPHN</name>
<proteinExistence type="inferred from homology"/>
<dbReference type="InterPro" id="IPR011057">
    <property type="entry name" value="Mss4-like_sf"/>
</dbReference>
<evidence type="ECO:0000313" key="6">
    <source>
        <dbReference type="EMBL" id="MFC3580283.1"/>
    </source>
</evidence>
<evidence type="ECO:0000313" key="7">
    <source>
        <dbReference type="Proteomes" id="UP001595713"/>
    </source>
</evidence>
<dbReference type="SUPFAM" id="SSF51316">
    <property type="entry name" value="Mss4-like"/>
    <property type="match status" value="1"/>
</dbReference>
<dbReference type="PANTHER" id="PTHR33337">
    <property type="entry name" value="GFA DOMAIN-CONTAINING PROTEIN"/>
    <property type="match status" value="1"/>
</dbReference>
<comment type="similarity">
    <text evidence="1">Belongs to the Gfa family.</text>
</comment>
<sequence>MTVTGGCRCGAVRYVAEGMPEHHALCHCTACRRSAGAWMVGWALFARDAVTITGTPIRYNSSGDVQRHFCGTCGTGLFFESESVFPGKIDIQSGSFDDSAAMPPTARIQMADAPHWLRDLNGLPAFERYPGE</sequence>
<keyword evidence="7" id="KW-1185">Reference proteome</keyword>
<dbReference type="PROSITE" id="PS51891">
    <property type="entry name" value="CENP_V_GFA"/>
    <property type="match status" value="1"/>
</dbReference>
<dbReference type="EMBL" id="JBHRXP010000003">
    <property type="protein sequence ID" value="MFC3580283.1"/>
    <property type="molecule type" value="Genomic_DNA"/>
</dbReference>
<reference evidence="7" key="1">
    <citation type="journal article" date="2019" name="Int. J. Syst. Evol. Microbiol.">
        <title>The Global Catalogue of Microorganisms (GCM) 10K type strain sequencing project: providing services to taxonomists for standard genome sequencing and annotation.</title>
        <authorList>
            <consortium name="The Broad Institute Genomics Platform"/>
            <consortium name="The Broad Institute Genome Sequencing Center for Infectious Disease"/>
            <person name="Wu L."/>
            <person name="Ma J."/>
        </authorList>
    </citation>
    <scope>NUCLEOTIDE SEQUENCE [LARGE SCALE GENOMIC DNA]</scope>
    <source>
        <strain evidence="7">KCTC 42739</strain>
    </source>
</reference>